<dbReference type="InterPro" id="IPR000873">
    <property type="entry name" value="AMP-dep_synth/lig_dom"/>
</dbReference>
<feature type="domain" description="AMP-binding enzyme C-terminal" evidence="4">
    <location>
        <begin position="464"/>
        <end position="542"/>
    </location>
</feature>
<name>A0ABZ1JUW1_9ACTN</name>
<proteinExistence type="predicted"/>
<organism evidence="5 6">
    <name type="scientific">Streptomyces tauricus</name>
    <dbReference type="NCBI Taxonomy" id="68274"/>
    <lineage>
        <taxon>Bacteria</taxon>
        <taxon>Bacillati</taxon>
        <taxon>Actinomycetota</taxon>
        <taxon>Actinomycetes</taxon>
        <taxon>Kitasatosporales</taxon>
        <taxon>Streptomycetaceae</taxon>
        <taxon>Streptomyces</taxon>
        <taxon>Streptomyces aurantiacus group</taxon>
    </lineage>
</organism>
<dbReference type="Gene3D" id="3.40.50.12780">
    <property type="entry name" value="N-terminal domain of ligase-like"/>
    <property type="match status" value="1"/>
</dbReference>
<dbReference type="Gene3D" id="3.30.300.30">
    <property type="match status" value="1"/>
</dbReference>
<dbReference type="RefSeq" id="WP_328939564.1">
    <property type="nucleotide sequence ID" value="NZ_CP108133.1"/>
</dbReference>
<dbReference type="InterPro" id="IPR020845">
    <property type="entry name" value="AMP-binding_CS"/>
</dbReference>
<feature type="domain" description="AMP-dependent synthetase/ligase" evidence="3">
    <location>
        <begin position="67"/>
        <end position="409"/>
    </location>
</feature>
<dbReference type="EMBL" id="CP108133">
    <property type="protein sequence ID" value="WTP54071.1"/>
    <property type="molecule type" value="Genomic_DNA"/>
</dbReference>
<evidence type="ECO:0000259" key="3">
    <source>
        <dbReference type="Pfam" id="PF00501"/>
    </source>
</evidence>
<reference evidence="5" key="1">
    <citation type="submission" date="2022-10" db="EMBL/GenBank/DDBJ databases">
        <title>The complete genomes of actinobacterial strains from the NBC collection.</title>
        <authorList>
            <person name="Joergensen T.S."/>
            <person name="Alvarez Arevalo M."/>
            <person name="Sterndorff E.B."/>
            <person name="Faurdal D."/>
            <person name="Vuksanovic O."/>
            <person name="Mourched A.-S."/>
            <person name="Charusanti P."/>
            <person name="Shaw S."/>
            <person name="Blin K."/>
            <person name="Weber T."/>
        </authorList>
    </citation>
    <scope>NUCLEOTIDE SEQUENCE</scope>
    <source>
        <strain evidence="5">NBC_00189</strain>
    </source>
</reference>
<gene>
    <name evidence="5" type="ORF">OG288_40585</name>
</gene>
<dbReference type="PROSITE" id="PS00455">
    <property type="entry name" value="AMP_BINDING"/>
    <property type="match status" value="1"/>
</dbReference>
<evidence type="ECO:0000259" key="4">
    <source>
        <dbReference type="Pfam" id="PF13193"/>
    </source>
</evidence>
<dbReference type="InterPro" id="IPR045851">
    <property type="entry name" value="AMP-bd_C_sf"/>
</dbReference>
<keyword evidence="6" id="KW-1185">Reference proteome</keyword>
<dbReference type="Pfam" id="PF13193">
    <property type="entry name" value="AMP-binding_C"/>
    <property type="match status" value="1"/>
</dbReference>
<dbReference type="Pfam" id="PF00501">
    <property type="entry name" value="AMP-binding"/>
    <property type="match status" value="1"/>
</dbReference>
<accession>A0ABZ1JUW1</accession>
<dbReference type="SUPFAM" id="SSF56801">
    <property type="entry name" value="Acetyl-CoA synthetase-like"/>
    <property type="match status" value="1"/>
</dbReference>
<evidence type="ECO:0000256" key="1">
    <source>
        <dbReference type="ARBA" id="ARBA00022598"/>
    </source>
</evidence>
<keyword evidence="1" id="KW-0436">Ligase</keyword>
<evidence type="ECO:0000256" key="2">
    <source>
        <dbReference type="SAM" id="MobiDB-lite"/>
    </source>
</evidence>
<evidence type="ECO:0000313" key="5">
    <source>
        <dbReference type="EMBL" id="WTP54071.1"/>
    </source>
</evidence>
<feature type="region of interest" description="Disordered" evidence="2">
    <location>
        <begin position="565"/>
        <end position="594"/>
    </location>
</feature>
<sequence>MTLPPPIPPQRTPSPAPTAYADTFAQDHLPPAHLWPTIEFATPGLRHPPRLNAAAELIDRPTSEFGADRPALRTPAGETWTYGELRTRANQVAQVLTEDLGLVPGQRVLLRSPNTPWTVASWLGVLKAGGVVVTVMAALRAREIAPVAERTLPALALVDHRCAEDVHVVRDTVLPSLKVVEFGGTGPGDLVARASAKSGEFTAVDTAADDVALLAPTSGSTGTPKITMHFHRDILAIDDTFGRQVLRLLPDDLVACSAPFAFTFGLGMLVVFPLRAGACALLTEAVTPPGMADLVERQGVTVLATAPTAYKAILREGREQQLAGLRVGVSAGEHIPVGTWEQLRDRVGLRVVDGIGATELLHIFISAAGDDIRPGATGKPVPGFRATILGPDGTELGPGEPGRLGVIGPVGCRYLDDERQKDYVVNGWNVTGDVFHRDEDGYFHYHARGDNMIVSSGYNIGGPEVEAAIDTHPDVAECAVVGRGDTERGEVVCAFVVLRDGVSADAAKAKEIQDHVKQVIAPYKYPRDVRFCDSLPRNASGKLQRFALRAAVEEAVMEETAVEDAAAEDAAAEGAVAEDAAAEDEQTTTAAGEH</sequence>
<dbReference type="InterPro" id="IPR042099">
    <property type="entry name" value="ANL_N_sf"/>
</dbReference>
<dbReference type="InterPro" id="IPR025110">
    <property type="entry name" value="AMP-bd_C"/>
</dbReference>
<dbReference type="PANTHER" id="PTHR43352">
    <property type="entry name" value="ACETYL-COA SYNTHETASE"/>
    <property type="match status" value="1"/>
</dbReference>
<dbReference type="PANTHER" id="PTHR43352:SF1">
    <property type="entry name" value="ANTHRANILATE--COA LIGASE"/>
    <property type="match status" value="1"/>
</dbReference>
<protein>
    <submittedName>
        <fullName evidence="5">AMP-binding protein</fullName>
    </submittedName>
</protein>
<evidence type="ECO:0000313" key="6">
    <source>
        <dbReference type="Proteomes" id="UP001432166"/>
    </source>
</evidence>
<dbReference type="Proteomes" id="UP001432166">
    <property type="component" value="Chromosome"/>
</dbReference>